<dbReference type="NCBIfam" id="NF004226">
    <property type="entry name" value="PRK05673.1"/>
    <property type="match status" value="1"/>
</dbReference>
<evidence type="ECO:0000256" key="3">
    <source>
        <dbReference type="ARBA" id="ARBA00012417"/>
    </source>
</evidence>
<evidence type="ECO:0000256" key="9">
    <source>
        <dbReference type="ARBA" id="ARBA00025611"/>
    </source>
</evidence>
<feature type="domain" description="Polymerase/histidinol phosphatase N-terminal" evidence="11">
    <location>
        <begin position="4"/>
        <end position="71"/>
    </location>
</feature>
<evidence type="ECO:0000256" key="6">
    <source>
        <dbReference type="ARBA" id="ARBA00022695"/>
    </source>
</evidence>
<organism evidence="12 13">
    <name type="scientific">Listeria grayi</name>
    <name type="common">Listeria murrayi</name>
    <dbReference type="NCBI Taxonomy" id="1641"/>
    <lineage>
        <taxon>Bacteria</taxon>
        <taxon>Bacillati</taxon>
        <taxon>Bacillota</taxon>
        <taxon>Bacilli</taxon>
        <taxon>Bacillales</taxon>
        <taxon>Listeriaceae</taxon>
        <taxon>Listeria</taxon>
    </lineage>
</organism>
<comment type="catalytic activity">
    <reaction evidence="10">
        <text>DNA(n) + a 2'-deoxyribonucleoside 5'-triphosphate = DNA(n+1) + diphosphate</text>
        <dbReference type="Rhea" id="RHEA:22508"/>
        <dbReference type="Rhea" id="RHEA-COMP:17339"/>
        <dbReference type="Rhea" id="RHEA-COMP:17340"/>
        <dbReference type="ChEBI" id="CHEBI:33019"/>
        <dbReference type="ChEBI" id="CHEBI:61560"/>
        <dbReference type="ChEBI" id="CHEBI:173112"/>
        <dbReference type="EC" id="2.7.7.7"/>
    </reaction>
</comment>
<dbReference type="PANTHER" id="PTHR32294:SF0">
    <property type="entry name" value="DNA POLYMERASE III SUBUNIT ALPHA"/>
    <property type="match status" value="1"/>
</dbReference>
<dbReference type="GO" id="GO:0008408">
    <property type="term" value="F:3'-5' exonuclease activity"/>
    <property type="evidence" value="ECO:0007669"/>
    <property type="project" value="InterPro"/>
</dbReference>
<dbReference type="PANTHER" id="PTHR32294">
    <property type="entry name" value="DNA POLYMERASE III SUBUNIT ALPHA"/>
    <property type="match status" value="1"/>
</dbReference>
<dbReference type="Gene3D" id="2.40.50.140">
    <property type="entry name" value="Nucleic acid-binding proteins"/>
    <property type="match status" value="1"/>
</dbReference>
<dbReference type="Pfam" id="PF17657">
    <property type="entry name" value="DNA_pol3_finger"/>
    <property type="match status" value="1"/>
</dbReference>
<sequence length="1110" mass="124058">MGFVHLQVKSAFDLLSSTASLDALIAKAKACGFDSLAITDKNALYGAVNFYEKCQAAQIKPIIGMTVSVYGYIDTTRSYELLLLAETTAGYQNLLKIASAIQTQDEKVLPLNWLKAYGKGLIAISPGATGEVEHLLMDSSPESAAEVTAYWQSIFSQDSFFLSIQAENPRLKEAVQNFSSAQEIDVVLTKDVQYLEAGDVRAQEVLMAIRDNRTVDYEKLPLAGPNFLASADEMAASLTTDFEQQAYEQTAKIAARCQVVIPMGLQLLPRFPLRSGSNASAELEKLALAGLQERNVARDKRYLDRLHYELDVITKMGFQDYFLIVWDVMRFAREVGILTGPGRGSAAGSLVSYALRITDVDPIAYRLLFERFLNPERVTMPDIDLDFPDNRRDEVIRYVVDKYGADHVAQIGTFGTLAAKAAIRDTARTFGLNAVLLSEWSKMIPSQLGITLKAAREQNPRLNSHIHSSHVNEMIWEIAEKLEGLPRHISTHAAGIVINDEPLVTYTPVQSGSGDARLTQYAMGELERIGLLKMDFLGLRNLSLLDRILKIVNYNRTKPLTLADIPLEDKATLNLFQKGDTTGVFQFESSGIRRVLRKLKPTSFEDIVAVDALYRPGPMEQIDTFIARKHGEEKIVYPHEDLKQILDVTYGVIVYQEQIIQVANRMAGFSLGEADILRRAVSKKKREVLDGFRKQFVSGANANGYAETTANEVYDLIVRFANYGFNRSHAAAYSKIAFQLAYLKAHYPAAFMSSLLSSVFGNDEKIAQYVTEAKNYGIEMLAPSVNKSGYYFQVEQENKIRYSLRIIRKVPNKFILELLNVRKQGGPFADFFDFCERMPNNMLTHQVLEALIYAGAFDEFGKDRAVLMASIETGLQYTDLFGESEAGMNLFATEDSFLKSMKPKYREADPMPMDTKLDKEKEFTGQYVSAHPVTSYQQVAQTLAVTELADVTNGNSYAIAVYVHQIKTVRTKKGSQMCFLTISDASKEFRAVVFPEVYAKAQAIIQKGAILLLKVKVEDRNGEMQAVVNSIQDMKTLEPAKRLFLKIATAEELNMVKKILLQNAGDHAVIVYHAGEKQTLQLQNKFSVNGSENLLHQLKQTLGTENVVWK</sequence>
<dbReference type="Pfam" id="PF07733">
    <property type="entry name" value="DNA_pol3_alpha"/>
    <property type="match status" value="1"/>
</dbReference>
<comment type="similarity">
    <text evidence="2">Belongs to the DNA polymerase type-C family. DnaE subfamily.</text>
</comment>
<dbReference type="InterPro" id="IPR029460">
    <property type="entry name" value="DNAPol_HHH"/>
</dbReference>
<protein>
    <recommendedName>
        <fullName evidence="4">DNA polymerase III subunit alpha</fullName>
        <ecNumber evidence="3">2.7.7.7</ecNumber>
    </recommendedName>
</protein>
<dbReference type="RefSeq" id="WP_115345642.1">
    <property type="nucleotide sequence ID" value="NZ_UGPG01000001.1"/>
</dbReference>
<dbReference type="Gene3D" id="3.20.20.140">
    <property type="entry name" value="Metal-dependent hydrolases"/>
    <property type="match status" value="1"/>
</dbReference>
<dbReference type="GO" id="GO:0003676">
    <property type="term" value="F:nucleic acid binding"/>
    <property type="evidence" value="ECO:0007669"/>
    <property type="project" value="InterPro"/>
</dbReference>
<dbReference type="InterPro" id="IPR004805">
    <property type="entry name" value="DnaE2/DnaE/PolC"/>
</dbReference>
<dbReference type="SMART" id="SM00481">
    <property type="entry name" value="POLIIIAc"/>
    <property type="match status" value="1"/>
</dbReference>
<keyword evidence="6 12" id="KW-0548">Nucleotidyltransferase</keyword>
<dbReference type="InterPro" id="IPR040982">
    <property type="entry name" value="DNA_pol3_finger"/>
</dbReference>
<keyword evidence="7" id="KW-0235">DNA replication</keyword>
<dbReference type="GO" id="GO:0006260">
    <property type="term" value="P:DNA replication"/>
    <property type="evidence" value="ECO:0007669"/>
    <property type="project" value="UniProtKB-KW"/>
</dbReference>
<dbReference type="EMBL" id="UGPG01000001">
    <property type="protein sequence ID" value="STY43409.1"/>
    <property type="molecule type" value="Genomic_DNA"/>
</dbReference>
<evidence type="ECO:0000256" key="8">
    <source>
        <dbReference type="ARBA" id="ARBA00022932"/>
    </source>
</evidence>
<dbReference type="GO" id="GO:0005737">
    <property type="term" value="C:cytoplasm"/>
    <property type="evidence" value="ECO:0007669"/>
    <property type="project" value="UniProtKB-SubCell"/>
</dbReference>
<evidence type="ECO:0000256" key="5">
    <source>
        <dbReference type="ARBA" id="ARBA00022679"/>
    </source>
</evidence>
<dbReference type="InterPro" id="IPR004013">
    <property type="entry name" value="PHP_dom"/>
</dbReference>
<name>A0A378MAJ0_LISGR</name>
<evidence type="ECO:0000256" key="10">
    <source>
        <dbReference type="ARBA" id="ARBA00049244"/>
    </source>
</evidence>
<dbReference type="CDD" id="cd04485">
    <property type="entry name" value="DnaE_OBF"/>
    <property type="match status" value="1"/>
</dbReference>
<dbReference type="AlphaFoldDB" id="A0A378MAJ0"/>
<dbReference type="InterPro" id="IPR011708">
    <property type="entry name" value="DNA_pol3_alpha_NTPase_dom"/>
</dbReference>
<evidence type="ECO:0000313" key="12">
    <source>
        <dbReference type="EMBL" id="STY43409.1"/>
    </source>
</evidence>
<keyword evidence="5 12" id="KW-0808">Transferase</keyword>
<evidence type="ECO:0000256" key="4">
    <source>
        <dbReference type="ARBA" id="ARBA00019114"/>
    </source>
</evidence>
<gene>
    <name evidence="12" type="primary">dnaE</name>
    <name evidence="12" type="ORF">NCTC10815_00704</name>
</gene>
<dbReference type="InterPro" id="IPR041931">
    <property type="entry name" value="DNA_pol3_alpha_thumb_dom"/>
</dbReference>
<evidence type="ECO:0000313" key="13">
    <source>
        <dbReference type="Proteomes" id="UP000254879"/>
    </source>
</evidence>
<dbReference type="Gene3D" id="1.10.150.870">
    <property type="match status" value="1"/>
</dbReference>
<comment type="subcellular location">
    <subcellularLocation>
        <location evidence="1">Cytoplasm</location>
    </subcellularLocation>
</comment>
<comment type="function">
    <text evidence="9">DNA polymerase III is a complex, multichain enzyme responsible for most of the replicative synthesis in bacteria. This DNA polymerase also exhibits 3' to 5' exonuclease activity. The alpha chain is the DNA polymerase.</text>
</comment>
<proteinExistence type="inferred from homology"/>
<keyword evidence="8" id="KW-0239">DNA-directed DNA polymerase</keyword>
<evidence type="ECO:0000256" key="2">
    <source>
        <dbReference type="ARBA" id="ARBA00009496"/>
    </source>
</evidence>
<accession>A0A378MAJ0</accession>
<dbReference type="Pfam" id="PF14579">
    <property type="entry name" value="HHH_6"/>
    <property type="match status" value="1"/>
</dbReference>
<evidence type="ECO:0000259" key="11">
    <source>
        <dbReference type="SMART" id="SM00481"/>
    </source>
</evidence>
<dbReference type="NCBIfam" id="TIGR00594">
    <property type="entry name" value="polc"/>
    <property type="match status" value="1"/>
</dbReference>
<dbReference type="InterPro" id="IPR003141">
    <property type="entry name" value="Pol/His_phosphatase_N"/>
</dbReference>
<evidence type="ECO:0000256" key="1">
    <source>
        <dbReference type="ARBA" id="ARBA00004496"/>
    </source>
</evidence>
<dbReference type="Proteomes" id="UP000254879">
    <property type="component" value="Unassembled WGS sequence"/>
</dbReference>
<dbReference type="EC" id="2.7.7.7" evidence="3"/>
<evidence type="ECO:0000256" key="7">
    <source>
        <dbReference type="ARBA" id="ARBA00022705"/>
    </source>
</evidence>
<dbReference type="InterPro" id="IPR012340">
    <property type="entry name" value="NA-bd_OB-fold"/>
</dbReference>
<dbReference type="Pfam" id="PF02811">
    <property type="entry name" value="PHP"/>
    <property type="match status" value="1"/>
</dbReference>
<dbReference type="GO" id="GO:0003887">
    <property type="term" value="F:DNA-directed DNA polymerase activity"/>
    <property type="evidence" value="ECO:0007669"/>
    <property type="project" value="UniProtKB-KW"/>
</dbReference>
<dbReference type="Gene3D" id="1.10.10.1600">
    <property type="entry name" value="Bacterial DNA polymerase III alpha subunit, thumb domain"/>
    <property type="match status" value="1"/>
</dbReference>
<dbReference type="Pfam" id="PF01336">
    <property type="entry name" value="tRNA_anti-codon"/>
    <property type="match status" value="1"/>
</dbReference>
<reference evidence="12 13" key="1">
    <citation type="submission" date="2018-06" db="EMBL/GenBank/DDBJ databases">
        <authorList>
            <consortium name="Pathogen Informatics"/>
            <person name="Doyle S."/>
        </authorList>
    </citation>
    <scope>NUCLEOTIDE SEQUENCE [LARGE SCALE GENOMIC DNA]</scope>
    <source>
        <strain evidence="13">NCTC 10815</strain>
    </source>
</reference>
<dbReference type="InterPro" id="IPR004365">
    <property type="entry name" value="NA-bd_OB_tRNA"/>
</dbReference>